<dbReference type="Gene3D" id="1.10.260.40">
    <property type="entry name" value="lambda repressor-like DNA-binding domains"/>
    <property type="match status" value="1"/>
</dbReference>
<dbReference type="STRING" id="1715285.SOFFGTOCOR_0096"/>
<dbReference type="InterPro" id="IPR050400">
    <property type="entry name" value="Bact_Cytoskel_RodZ"/>
</dbReference>
<dbReference type="GO" id="GO:0003677">
    <property type="term" value="F:DNA binding"/>
    <property type="evidence" value="ECO:0007669"/>
    <property type="project" value="InterPro"/>
</dbReference>
<dbReference type="PANTHER" id="PTHR34475">
    <property type="match status" value="1"/>
</dbReference>
<feature type="domain" description="Cytoskeleton protein RodZ-like C-terminal" evidence="2">
    <location>
        <begin position="236"/>
        <end position="300"/>
    </location>
</feature>
<dbReference type="InterPro" id="IPR025194">
    <property type="entry name" value="RodZ-like_C"/>
</dbReference>
<dbReference type="EMBL" id="CVRF01000001">
    <property type="protein sequence ID" value="CRK85541.1"/>
    <property type="molecule type" value="Genomic_DNA"/>
</dbReference>
<keyword evidence="1" id="KW-1133">Transmembrane helix</keyword>
<organism evidence="3 4">
    <name type="scientific">Candidatus Providencia siddallii</name>
    <dbReference type="NCBI Taxonomy" id="1715285"/>
    <lineage>
        <taxon>Bacteria</taxon>
        <taxon>Pseudomonadati</taxon>
        <taxon>Pseudomonadota</taxon>
        <taxon>Gammaproteobacteria</taxon>
        <taxon>Enterobacterales</taxon>
        <taxon>Morganellaceae</taxon>
        <taxon>Providencia</taxon>
    </lineage>
</organism>
<reference evidence="4" key="1">
    <citation type="submission" date="2015-05" db="EMBL/GenBank/DDBJ databases">
        <authorList>
            <person name="Manzano-Marin A."/>
        </authorList>
    </citation>
    <scope>NUCLEOTIDE SEQUENCE [LARGE SCALE GENOMIC DNA]</scope>
    <source>
        <strain evidence="4">officinalis</strain>
    </source>
</reference>
<feature type="transmembrane region" description="Helical" evidence="1">
    <location>
        <begin position="114"/>
        <end position="136"/>
    </location>
</feature>
<gene>
    <name evidence="3" type="primary">rodZ</name>
    <name evidence="3" type="ORF">SOFFGTOCOR_0096</name>
</gene>
<evidence type="ECO:0000313" key="3">
    <source>
        <dbReference type="EMBL" id="CRK85541.1"/>
    </source>
</evidence>
<dbReference type="SUPFAM" id="SSF47413">
    <property type="entry name" value="lambda repressor-like DNA-binding domains"/>
    <property type="match status" value="1"/>
</dbReference>
<keyword evidence="4" id="KW-1185">Reference proteome</keyword>
<dbReference type="Pfam" id="PF13464">
    <property type="entry name" value="RodZ_C"/>
    <property type="match status" value="1"/>
</dbReference>
<dbReference type="PANTHER" id="PTHR34475:SF1">
    <property type="entry name" value="CYTOSKELETON PROTEIN RODZ"/>
    <property type="match status" value="1"/>
</dbReference>
<sequence>MSIENNTELINSTTIGKKLAQAREKLGLTHELIAEKICLKITTIKEIEQDIKPSGIGPTFLRGYIRLYAREVGISENDINFFLKTDKTISFTNTFHKNESSYSINKKYKNYELLLIKFIWMIVVSLIITTGIKWLMEHHLKKNELISIINQNKLNYSFKEIELRSDKLLNPLIKILLSVGNRDLENDFDLFKIKPSKYYIKKNILINSFPSLYLNKLQELKDINTSKKSSSILILNFFGLCWLEISDINKKILFSGTKNTGDVLEFNREKYYHLNIGAPANVSVKFQGEIIDFSHYINTNRPAKINLSEHYKK</sequence>
<dbReference type="Pfam" id="PF13413">
    <property type="entry name" value="HTH_25"/>
    <property type="match status" value="1"/>
</dbReference>
<name>A0A0M6W9C8_9GAMM</name>
<dbReference type="Proteomes" id="UP000242301">
    <property type="component" value="Unassembled WGS sequence"/>
</dbReference>
<evidence type="ECO:0000259" key="2">
    <source>
        <dbReference type="Pfam" id="PF13464"/>
    </source>
</evidence>
<dbReference type="InterPro" id="IPR010982">
    <property type="entry name" value="Lambda_DNA-bd_dom_sf"/>
</dbReference>
<evidence type="ECO:0000256" key="1">
    <source>
        <dbReference type="SAM" id="Phobius"/>
    </source>
</evidence>
<protein>
    <submittedName>
        <fullName evidence="3">Cytoskeleton protein RodZ</fullName>
    </submittedName>
</protein>
<keyword evidence="1" id="KW-0812">Transmembrane</keyword>
<evidence type="ECO:0000313" key="4">
    <source>
        <dbReference type="Proteomes" id="UP000242301"/>
    </source>
</evidence>
<dbReference type="AlphaFoldDB" id="A0A0M6W9C8"/>
<accession>A0A0M6W9C8</accession>
<keyword evidence="1" id="KW-0472">Membrane</keyword>
<proteinExistence type="predicted"/>